<feature type="region of interest" description="Disordered" evidence="5">
    <location>
        <begin position="807"/>
        <end position="899"/>
    </location>
</feature>
<evidence type="ECO:0000256" key="5">
    <source>
        <dbReference type="SAM" id="MobiDB-lite"/>
    </source>
</evidence>
<dbReference type="GO" id="GO:0000176">
    <property type="term" value="C:nuclear exosome (RNase complex)"/>
    <property type="evidence" value="ECO:0007669"/>
    <property type="project" value="TreeGrafter"/>
</dbReference>
<dbReference type="PANTHER" id="PTHR11097:SF14">
    <property type="entry name" value="EXOSOME COMPLEX COMPONENT RRP45"/>
    <property type="match status" value="1"/>
</dbReference>
<dbReference type="EMBL" id="OB660232">
    <property type="protein sequence ID" value="CAD7223632.1"/>
    <property type="molecule type" value="Genomic_DNA"/>
</dbReference>
<gene>
    <name evidence="6" type="ORF">CTOB1V02_LOCUS1612</name>
</gene>
<dbReference type="PANTHER" id="PTHR11097">
    <property type="entry name" value="EXOSOME COMPLEX EXONUCLEASE RIBOSOMAL RNA PROCESSING PROTEIN"/>
    <property type="match status" value="1"/>
</dbReference>
<dbReference type="GO" id="GO:0034475">
    <property type="term" value="P:U4 snRNA 3'-end processing"/>
    <property type="evidence" value="ECO:0007669"/>
    <property type="project" value="TreeGrafter"/>
</dbReference>
<feature type="compositionally biased region" description="Basic residues" evidence="5">
    <location>
        <begin position="851"/>
        <end position="863"/>
    </location>
</feature>
<dbReference type="InterPro" id="IPR001247">
    <property type="entry name" value="ExoRNase_PH_dom1"/>
</dbReference>
<dbReference type="InterPro" id="IPR036345">
    <property type="entry name" value="ExoRNase_PH_dom2_sf"/>
</dbReference>
<dbReference type="AlphaFoldDB" id="A0A7R8W2J6"/>
<evidence type="ECO:0000256" key="2">
    <source>
        <dbReference type="ARBA" id="ARBA00004496"/>
    </source>
</evidence>
<dbReference type="GO" id="GO:0000467">
    <property type="term" value="P:exonucleolytic trimming to generate mature 3'-end of 5.8S rRNA from tricistronic rRNA transcript (SSU-rRNA, 5.8S rRNA, LSU-rRNA)"/>
    <property type="evidence" value="ECO:0007669"/>
    <property type="project" value="TreeGrafter"/>
</dbReference>
<accession>A0A7R8W2J6</accession>
<dbReference type="Gene3D" id="3.30.230.70">
    <property type="entry name" value="GHMP Kinase, N-terminal domain"/>
    <property type="match status" value="1"/>
</dbReference>
<dbReference type="GO" id="GO:0071038">
    <property type="term" value="P:TRAMP-dependent tRNA surveillance pathway"/>
    <property type="evidence" value="ECO:0007669"/>
    <property type="project" value="TreeGrafter"/>
</dbReference>
<dbReference type="GO" id="GO:0071035">
    <property type="term" value="P:nuclear polyadenylation-dependent rRNA catabolic process"/>
    <property type="evidence" value="ECO:0007669"/>
    <property type="project" value="TreeGrafter"/>
</dbReference>
<reference evidence="6" key="1">
    <citation type="submission" date="2020-11" db="EMBL/GenBank/DDBJ databases">
        <authorList>
            <person name="Tran Van P."/>
        </authorList>
    </citation>
    <scope>NUCLEOTIDE SEQUENCE</scope>
</reference>
<evidence type="ECO:0000256" key="1">
    <source>
        <dbReference type="ARBA" id="ARBA00004123"/>
    </source>
</evidence>
<protein>
    <submittedName>
        <fullName evidence="6">Uncharacterized protein</fullName>
    </submittedName>
</protein>
<dbReference type="GO" id="GO:0034473">
    <property type="term" value="P:U1 snRNA 3'-end processing"/>
    <property type="evidence" value="ECO:0007669"/>
    <property type="project" value="TreeGrafter"/>
</dbReference>
<dbReference type="SUPFAM" id="SSF55666">
    <property type="entry name" value="Ribonuclease PH domain 2-like"/>
    <property type="match status" value="1"/>
</dbReference>
<sequence>MVFYRGFCPKTTFYYKGNEIEQCNTFTYLGHVLTTQLSSWPHIQHIISKCNQRIGFLFAKLPLKEIPLGVVLDIFNTYVLPIALYALPFWLPKATEEAKKRLNAVFTKYLKRYLGVPYATHNALVHFVTATEPLCSTLEPKIPKLFYYISYPPCLSGARLEVPDMPPTAYFAAEHVPSYWLTPVLKLPLPCAPEVLLEAQLRRKGHFEILIATTKGGKFWLVQRKLSLTEGWLWLWALGRFNLFLINWSDTWNDSGRLEIVLLQEERIDGRGFGEFRDFGVAFGLQSGTCQAILGSCRCDARILCSLMTPEEDNPHEGNLEMKLKFLSENILDYSQAGVNEMESHLGACFQNSGCIDRETLLIKEGTLAWSLTVEITVLDEGDGGVLDCASLAALGALMDFRLPVSKSAGEEVVILDTDSNPGSPLILQSLPLMQTWVFFNQGLYVLADPRILEMALAQGRIIVGATGQAEISYLEETGSIPADQSLSRFKEVLRKATERSKEVVEHMKLVHGKHDAARSKKYPSPYGYVVAHLMPSRLWKRCGGERKSNIDSWRPNIAVTQNDAVDPSALESDRRSKERRKGLLHCRHQMPVRLKKGRGVMFGGSSEGQEEDDIGPLSLSGETGLGLSLSEDESSEEEEVNAAKVLGLDDELLDDAGLGDEADEDLVVEVVSSGSSSGSEDVLVEGEERKVEVDLRSPWVEGDEEVVIGLRGLMNVVQRKEKVGEEKEDSVAAGEEDMELSGGEEAKPEEDVKKDEEKEELEVLEQISPQQKRKKIADICLSSDSEEEEVITLTSADQGFVLDKIPDKISPQNVTGNAKVLGDAGPSSEVEILEVTAEQSGDGKTEPGDKKKKKRKRKKKGRNSSACNEDEEQKEKSRGASGAVSLDDDVVEFGVPKETREKKLALASVKAAAAAASKSKTLPSRGWYQKPDW</sequence>
<evidence type="ECO:0000256" key="3">
    <source>
        <dbReference type="ARBA" id="ARBA00006678"/>
    </source>
</evidence>
<name>A0A7R8W2J6_9CRUS</name>
<feature type="region of interest" description="Disordered" evidence="5">
    <location>
        <begin position="913"/>
        <end position="934"/>
    </location>
</feature>
<keyword evidence="4" id="KW-0963">Cytoplasm</keyword>
<feature type="region of interest" description="Disordered" evidence="5">
    <location>
        <begin position="722"/>
        <end position="776"/>
    </location>
</feature>
<dbReference type="GO" id="GO:0016075">
    <property type="term" value="P:rRNA catabolic process"/>
    <property type="evidence" value="ECO:0007669"/>
    <property type="project" value="TreeGrafter"/>
</dbReference>
<dbReference type="GO" id="GO:0034476">
    <property type="term" value="P:U5 snRNA 3'-end processing"/>
    <property type="evidence" value="ECO:0007669"/>
    <property type="project" value="TreeGrafter"/>
</dbReference>
<evidence type="ECO:0000256" key="4">
    <source>
        <dbReference type="ARBA" id="ARBA00022490"/>
    </source>
</evidence>
<dbReference type="OrthoDB" id="10264038at2759"/>
<comment type="similarity">
    <text evidence="3">Belongs to the RNase PH family.</text>
</comment>
<feature type="compositionally biased region" description="Low complexity" evidence="5">
    <location>
        <begin position="618"/>
        <end position="630"/>
    </location>
</feature>
<dbReference type="GO" id="GO:0035925">
    <property type="term" value="F:mRNA 3'-UTR AU-rich region binding"/>
    <property type="evidence" value="ECO:0007669"/>
    <property type="project" value="TreeGrafter"/>
</dbReference>
<evidence type="ECO:0000313" key="6">
    <source>
        <dbReference type="EMBL" id="CAD7223632.1"/>
    </source>
</evidence>
<dbReference type="InterPro" id="IPR027408">
    <property type="entry name" value="PNPase/RNase_PH_dom_sf"/>
</dbReference>
<organism evidence="6">
    <name type="scientific">Cyprideis torosa</name>
    <dbReference type="NCBI Taxonomy" id="163714"/>
    <lineage>
        <taxon>Eukaryota</taxon>
        <taxon>Metazoa</taxon>
        <taxon>Ecdysozoa</taxon>
        <taxon>Arthropoda</taxon>
        <taxon>Crustacea</taxon>
        <taxon>Oligostraca</taxon>
        <taxon>Ostracoda</taxon>
        <taxon>Podocopa</taxon>
        <taxon>Podocopida</taxon>
        <taxon>Cytherocopina</taxon>
        <taxon>Cytheroidea</taxon>
        <taxon>Cytherideidae</taxon>
        <taxon>Cyprideis</taxon>
    </lineage>
</organism>
<dbReference type="SUPFAM" id="SSF54211">
    <property type="entry name" value="Ribosomal protein S5 domain 2-like"/>
    <property type="match status" value="1"/>
</dbReference>
<proteinExistence type="inferred from homology"/>
<dbReference type="Pfam" id="PF01138">
    <property type="entry name" value="RNase_PH"/>
    <property type="match status" value="1"/>
</dbReference>
<feature type="compositionally biased region" description="Basic and acidic residues" evidence="5">
    <location>
        <begin position="745"/>
        <end position="757"/>
    </location>
</feature>
<comment type="subcellular location">
    <subcellularLocation>
        <location evidence="2">Cytoplasm</location>
    </subcellularLocation>
    <subcellularLocation>
        <location evidence="1">Nucleus</location>
    </subcellularLocation>
</comment>
<dbReference type="GO" id="GO:0071028">
    <property type="term" value="P:nuclear mRNA surveillance"/>
    <property type="evidence" value="ECO:0007669"/>
    <property type="project" value="TreeGrafter"/>
</dbReference>
<feature type="region of interest" description="Disordered" evidence="5">
    <location>
        <begin position="603"/>
        <end position="636"/>
    </location>
</feature>
<dbReference type="GO" id="GO:0000177">
    <property type="term" value="C:cytoplasmic exosome (RNase complex)"/>
    <property type="evidence" value="ECO:0007669"/>
    <property type="project" value="TreeGrafter"/>
</dbReference>
<dbReference type="InterPro" id="IPR050590">
    <property type="entry name" value="Exosome_comp_Rrp42_subfam"/>
</dbReference>
<dbReference type="InterPro" id="IPR020568">
    <property type="entry name" value="Ribosomal_Su5_D2-typ_SF"/>
</dbReference>